<gene>
    <name evidence="2" type="ORF">Pmani_029637</name>
</gene>
<proteinExistence type="predicted"/>
<feature type="region of interest" description="Disordered" evidence="1">
    <location>
        <begin position="72"/>
        <end position="104"/>
    </location>
</feature>
<organism evidence="2 3">
    <name type="scientific">Petrolisthes manimaculis</name>
    <dbReference type="NCBI Taxonomy" id="1843537"/>
    <lineage>
        <taxon>Eukaryota</taxon>
        <taxon>Metazoa</taxon>
        <taxon>Ecdysozoa</taxon>
        <taxon>Arthropoda</taxon>
        <taxon>Crustacea</taxon>
        <taxon>Multicrustacea</taxon>
        <taxon>Malacostraca</taxon>
        <taxon>Eumalacostraca</taxon>
        <taxon>Eucarida</taxon>
        <taxon>Decapoda</taxon>
        <taxon>Pleocyemata</taxon>
        <taxon>Anomura</taxon>
        <taxon>Galatheoidea</taxon>
        <taxon>Porcellanidae</taxon>
        <taxon>Petrolisthes</taxon>
    </lineage>
</organism>
<evidence type="ECO:0000313" key="3">
    <source>
        <dbReference type="Proteomes" id="UP001292094"/>
    </source>
</evidence>
<feature type="region of interest" description="Disordered" evidence="1">
    <location>
        <begin position="134"/>
        <end position="162"/>
    </location>
</feature>
<keyword evidence="3" id="KW-1185">Reference proteome</keyword>
<dbReference type="EMBL" id="JAWZYT010003534">
    <property type="protein sequence ID" value="KAK4297976.1"/>
    <property type="molecule type" value="Genomic_DNA"/>
</dbReference>
<comment type="caution">
    <text evidence="2">The sequence shown here is derived from an EMBL/GenBank/DDBJ whole genome shotgun (WGS) entry which is preliminary data.</text>
</comment>
<protein>
    <submittedName>
        <fullName evidence="2">Uncharacterized protein</fullName>
    </submittedName>
</protein>
<dbReference type="Proteomes" id="UP001292094">
    <property type="component" value="Unassembled WGS sequence"/>
</dbReference>
<feature type="compositionally biased region" description="Low complexity" evidence="1">
    <location>
        <begin position="72"/>
        <end position="101"/>
    </location>
</feature>
<reference evidence="2" key="1">
    <citation type="submission" date="2023-11" db="EMBL/GenBank/DDBJ databases">
        <title>Genome assemblies of two species of porcelain crab, Petrolisthes cinctipes and Petrolisthes manimaculis (Anomura: Porcellanidae).</title>
        <authorList>
            <person name="Angst P."/>
        </authorList>
    </citation>
    <scope>NUCLEOTIDE SEQUENCE</scope>
    <source>
        <strain evidence="2">PB745_02</strain>
        <tissue evidence="2">Gill</tissue>
    </source>
</reference>
<sequence>MSPFSHALQQLNGTKFDQVDMSGPVHAAQNSLHQLYSSLIPSTNYISTTLTTSSPLLPLLTFLSSIPTTIHPSPTLDPTTPPSLTSTSYPSHHPSSTTTSSGERNWADISWGHKVEVVEEEVWKLGYLVEAKKKERKEGKEKKREGRRKRGGTEEKERRGYGCSECLLSVEENAVKAASGQSVSCMKKS</sequence>
<accession>A0AAE1NZ03</accession>
<name>A0AAE1NZ03_9EUCA</name>
<dbReference type="AlphaFoldDB" id="A0AAE1NZ03"/>
<evidence type="ECO:0000313" key="2">
    <source>
        <dbReference type="EMBL" id="KAK4297976.1"/>
    </source>
</evidence>
<evidence type="ECO:0000256" key="1">
    <source>
        <dbReference type="SAM" id="MobiDB-lite"/>
    </source>
</evidence>
<feature type="compositionally biased region" description="Basic and acidic residues" evidence="1">
    <location>
        <begin position="134"/>
        <end position="144"/>
    </location>
</feature>
<feature type="compositionally biased region" description="Basic and acidic residues" evidence="1">
    <location>
        <begin position="151"/>
        <end position="160"/>
    </location>
</feature>